<dbReference type="AlphaFoldDB" id="A0A286RDJ2"/>
<reference evidence="3 4" key="1">
    <citation type="journal article" name="Front. Microbiol.">
        <title>Sugar Metabolism of the First Thermophilic Planctomycete Thermogutta terrifontis: Comparative Genomic and Transcriptomic Approaches.</title>
        <authorList>
            <person name="Elcheninov A.G."/>
            <person name="Menzel P."/>
            <person name="Gudbergsdottir S.R."/>
            <person name="Slesarev A.I."/>
            <person name="Kadnikov V.V."/>
            <person name="Krogh A."/>
            <person name="Bonch-Osmolovskaya E.A."/>
            <person name="Peng X."/>
            <person name="Kublanov I.V."/>
        </authorList>
    </citation>
    <scope>NUCLEOTIDE SEQUENCE [LARGE SCALE GENOMIC DNA]</scope>
    <source>
        <strain evidence="3 4">R1</strain>
    </source>
</reference>
<evidence type="ECO:0000256" key="1">
    <source>
        <dbReference type="SAM" id="MobiDB-lite"/>
    </source>
</evidence>
<dbReference type="EMBL" id="CP018477">
    <property type="protein sequence ID" value="ASV74031.1"/>
    <property type="molecule type" value="Genomic_DNA"/>
</dbReference>
<dbReference type="KEGG" id="ttf:THTE_1429"/>
<sequence>MPAANGCGCETAKPGSEIYNIDRCQWHPGRRQRQAVALLGVHDSPLVIPMVRFDGYRRSPPLPSPKQQWQLLLWVLLLGMVAIVPQWFLARRSSSPVHSNHVMQESVVADGISVSLRENNGTQVQEAGSGSSQDKRGQTLPLEERLARLDFSSVSDDAPFRSKEKGPWFGTLQILQDVSAAELWRAPAQRVTFAQLYRRPGDYRGKLVEFRGRVMGVFPLHAPPNDVGISQYYQLWVCPEEENDPIVVYCLRLPEHFPRGERISEPAAIRGVFFKRWAYQAKDGLRFAPVVLAPSIRWEPIITQSPLPAESPPNPLVAVVVAAVLTVLFLWYVLRVREKRLFPKTSGSSDHQSVLRQANADDNQDRNENATAKSTEFLAK</sequence>
<keyword evidence="2" id="KW-0812">Transmembrane</keyword>
<feature type="region of interest" description="Disordered" evidence="1">
    <location>
        <begin position="344"/>
        <end position="380"/>
    </location>
</feature>
<name>A0A286RDJ2_9BACT</name>
<evidence type="ECO:0000313" key="3">
    <source>
        <dbReference type="EMBL" id="ASV74031.1"/>
    </source>
</evidence>
<keyword evidence="2" id="KW-0472">Membrane</keyword>
<keyword evidence="4" id="KW-1185">Reference proteome</keyword>
<evidence type="ECO:0000256" key="2">
    <source>
        <dbReference type="SAM" id="Phobius"/>
    </source>
</evidence>
<proteinExistence type="predicted"/>
<evidence type="ECO:0000313" key="4">
    <source>
        <dbReference type="Proteomes" id="UP000215086"/>
    </source>
</evidence>
<accession>A0A286RDJ2</accession>
<feature type="transmembrane region" description="Helical" evidence="2">
    <location>
        <begin position="316"/>
        <end position="334"/>
    </location>
</feature>
<gene>
    <name evidence="3" type="ORF">THTE_1429</name>
</gene>
<keyword evidence="2" id="KW-1133">Transmembrane helix</keyword>
<protein>
    <submittedName>
        <fullName evidence="3">Uncharacterized protein</fullName>
    </submittedName>
</protein>
<dbReference type="Proteomes" id="UP000215086">
    <property type="component" value="Chromosome"/>
</dbReference>
<feature type="compositionally biased region" description="Polar residues" evidence="1">
    <location>
        <begin position="345"/>
        <end position="356"/>
    </location>
</feature>
<feature type="transmembrane region" description="Helical" evidence="2">
    <location>
        <begin position="71"/>
        <end position="89"/>
    </location>
</feature>
<organism evidence="3 4">
    <name type="scientific">Thermogutta terrifontis</name>
    <dbReference type="NCBI Taxonomy" id="1331910"/>
    <lineage>
        <taxon>Bacteria</taxon>
        <taxon>Pseudomonadati</taxon>
        <taxon>Planctomycetota</taxon>
        <taxon>Planctomycetia</taxon>
        <taxon>Pirellulales</taxon>
        <taxon>Thermoguttaceae</taxon>
        <taxon>Thermogutta</taxon>
    </lineage>
</organism>